<accession>A0A1H6ZCC7</accession>
<dbReference type="PANTHER" id="PTHR41771:SF1">
    <property type="entry name" value="MEMBRANE PROTEIN"/>
    <property type="match status" value="1"/>
</dbReference>
<keyword evidence="1" id="KW-0812">Transmembrane</keyword>
<feature type="transmembrane region" description="Helical" evidence="1">
    <location>
        <begin position="204"/>
        <end position="230"/>
    </location>
</feature>
<sequence length="379" mass="40295">MRFNRLKHKRIYVWLGTMAILVGLATFLYIFQQVEKPVLVNTGGRTFENATVLDILEDNMQENGMRIGDQKVRLQIDSGVLSGKTVEATSANGFLFGAACVVGEKVVAIVSLAGDSQMVTVYSVNRALPIYAFIGFFLLSLCVIGGKKGMKSAGALIFTMVCIVYLFLPMLVRGISPFLAASITAVVTVTVSLSLIGGFNRKTLAAILGTFFGVVIAGTSAAVFGYFASISGYNVSNIEALLFVGQNTKIDIGGLLFAGVLIATLGAVMDIAMDIAAAVSEVHDKTPQLTRRQLFESGMNVGRDIMGTMATTLILAFTGSSLGILVLNYVYDLPYRQVINSNSMGIEIMQGISGSLGVVFTVPMVAVMAALLLKKASAE</sequence>
<evidence type="ECO:0000313" key="2">
    <source>
        <dbReference type="EMBL" id="SEJ51081.1"/>
    </source>
</evidence>
<feature type="transmembrane region" description="Helical" evidence="1">
    <location>
        <begin position="351"/>
        <end position="373"/>
    </location>
</feature>
<feature type="transmembrane region" description="Helical" evidence="1">
    <location>
        <begin position="309"/>
        <end position="331"/>
    </location>
</feature>
<evidence type="ECO:0000256" key="1">
    <source>
        <dbReference type="SAM" id="Phobius"/>
    </source>
</evidence>
<dbReference type="EMBL" id="FNZK01000009">
    <property type="protein sequence ID" value="SEJ51081.1"/>
    <property type="molecule type" value="Genomic_DNA"/>
</dbReference>
<dbReference type="STRING" id="84035.SAMN05660742_10956"/>
<organism evidence="2 3">
    <name type="scientific">Propionispira arboris</name>
    <dbReference type="NCBI Taxonomy" id="84035"/>
    <lineage>
        <taxon>Bacteria</taxon>
        <taxon>Bacillati</taxon>
        <taxon>Bacillota</taxon>
        <taxon>Negativicutes</taxon>
        <taxon>Selenomonadales</taxon>
        <taxon>Selenomonadaceae</taxon>
        <taxon>Propionispira</taxon>
    </lineage>
</organism>
<dbReference type="Proteomes" id="UP000199662">
    <property type="component" value="Unassembled WGS sequence"/>
</dbReference>
<name>A0A1H6ZCC7_9FIRM</name>
<gene>
    <name evidence="2" type="ORF">SAMN05660742_10956</name>
</gene>
<feature type="transmembrane region" description="Helical" evidence="1">
    <location>
        <begin position="250"/>
        <end position="268"/>
    </location>
</feature>
<dbReference type="InterPro" id="IPR012507">
    <property type="entry name" value="YibE_F"/>
</dbReference>
<dbReference type="AlphaFoldDB" id="A0A1H6ZCC7"/>
<dbReference type="RefSeq" id="WP_091831418.1">
    <property type="nucleotide sequence ID" value="NZ_FNZK01000009.1"/>
</dbReference>
<dbReference type="PANTHER" id="PTHR41771">
    <property type="entry name" value="MEMBRANE PROTEIN-RELATED"/>
    <property type="match status" value="1"/>
</dbReference>
<feature type="transmembrane region" description="Helical" evidence="1">
    <location>
        <begin position="128"/>
        <end position="146"/>
    </location>
</feature>
<proteinExistence type="predicted"/>
<keyword evidence="3" id="KW-1185">Reference proteome</keyword>
<feature type="transmembrane region" description="Helical" evidence="1">
    <location>
        <begin position="178"/>
        <end position="197"/>
    </location>
</feature>
<reference evidence="3" key="1">
    <citation type="submission" date="2016-10" db="EMBL/GenBank/DDBJ databases">
        <authorList>
            <person name="Varghese N."/>
            <person name="Submissions S."/>
        </authorList>
    </citation>
    <scope>NUCLEOTIDE SEQUENCE [LARGE SCALE GENOMIC DNA]</scope>
    <source>
        <strain evidence="3">DSM 2179</strain>
    </source>
</reference>
<dbReference type="Pfam" id="PF07907">
    <property type="entry name" value="YibE_F"/>
    <property type="match status" value="1"/>
</dbReference>
<keyword evidence="1" id="KW-1133">Transmembrane helix</keyword>
<keyword evidence="1" id="KW-0472">Membrane</keyword>
<feature type="transmembrane region" description="Helical" evidence="1">
    <location>
        <begin position="153"/>
        <end position="172"/>
    </location>
</feature>
<feature type="transmembrane region" description="Helical" evidence="1">
    <location>
        <begin position="12"/>
        <end position="31"/>
    </location>
</feature>
<evidence type="ECO:0000313" key="3">
    <source>
        <dbReference type="Proteomes" id="UP000199662"/>
    </source>
</evidence>
<protein>
    <submittedName>
        <fullName evidence="2">Uncharacterized membrane protein</fullName>
    </submittedName>
</protein>